<gene>
    <name evidence="8" type="ORF">SAMN02745223_00716</name>
</gene>
<comment type="catalytic activity">
    <reaction evidence="6">
        <text>a 6-O-methyl-2'-deoxyguanosine in DNA + L-cysteinyl-[protein] = S-methyl-L-cysteinyl-[protein] + a 2'-deoxyguanosine in DNA</text>
        <dbReference type="Rhea" id="RHEA:24000"/>
        <dbReference type="Rhea" id="RHEA-COMP:10131"/>
        <dbReference type="Rhea" id="RHEA-COMP:10132"/>
        <dbReference type="Rhea" id="RHEA-COMP:11367"/>
        <dbReference type="Rhea" id="RHEA-COMP:11368"/>
        <dbReference type="ChEBI" id="CHEBI:29950"/>
        <dbReference type="ChEBI" id="CHEBI:82612"/>
        <dbReference type="ChEBI" id="CHEBI:85445"/>
        <dbReference type="ChEBI" id="CHEBI:85448"/>
        <dbReference type="EC" id="2.1.1.63"/>
    </reaction>
</comment>
<dbReference type="NCBIfam" id="TIGR00589">
    <property type="entry name" value="ogt"/>
    <property type="match status" value="1"/>
</dbReference>
<dbReference type="InterPro" id="IPR014048">
    <property type="entry name" value="MethylDNA_cys_MeTrfase_DNA-bd"/>
</dbReference>
<dbReference type="Gene3D" id="1.10.10.10">
    <property type="entry name" value="Winged helix-like DNA-binding domain superfamily/Winged helix DNA-binding domain"/>
    <property type="match status" value="1"/>
</dbReference>
<dbReference type="PANTHER" id="PTHR10815:SF5">
    <property type="entry name" value="METHYLATED-DNA--PROTEIN-CYSTEINE METHYLTRANSFERASE"/>
    <property type="match status" value="1"/>
</dbReference>
<dbReference type="InterPro" id="IPR036388">
    <property type="entry name" value="WH-like_DNA-bd_sf"/>
</dbReference>
<evidence type="ECO:0000256" key="5">
    <source>
        <dbReference type="ARBA" id="ARBA00023204"/>
    </source>
</evidence>
<keyword evidence="5" id="KW-0234">DNA repair</keyword>
<protein>
    <submittedName>
        <fullName evidence="8">Methylated-DNA-[protein]-cysteine S-methyltransferase</fullName>
    </submittedName>
</protein>
<evidence type="ECO:0000256" key="2">
    <source>
        <dbReference type="ARBA" id="ARBA00022603"/>
    </source>
</evidence>
<dbReference type="CDD" id="cd06445">
    <property type="entry name" value="ATase"/>
    <property type="match status" value="1"/>
</dbReference>
<organism evidence="8">
    <name type="scientific">Devosia limi DSM 17137</name>
    <dbReference type="NCBI Taxonomy" id="1121477"/>
    <lineage>
        <taxon>Bacteria</taxon>
        <taxon>Pseudomonadati</taxon>
        <taxon>Pseudomonadota</taxon>
        <taxon>Alphaproteobacteria</taxon>
        <taxon>Hyphomicrobiales</taxon>
        <taxon>Devosiaceae</taxon>
        <taxon>Devosia</taxon>
    </lineage>
</organism>
<keyword evidence="3 8" id="KW-0808">Transferase</keyword>
<feature type="domain" description="Methylated-DNA-[protein]-cysteine S-methyltransferase DNA binding" evidence="7">
    <location>
        <begin position="83"/>
        <end position="165"/>
    </location>
</feature>
<dbReference type="GO" id="GO:0032259">
    <property type="term" value="P:methylation"/>
    <property type="evidence" value="ECO:0007669"/>
    <property type="project" value="UniProtKB-KW"/>
</dbReference>
<dbReference type="InterPro" id="IPR036631">
    <property type="entry name" value="MGMT_N_sf"/>
</dbReference>
<dbReference type="Pfam" id="PF01035">
    <property type="entry name" value="DNA_binding_1"/>
    <property type="match status" value="1"/>
</dbReference>
<evidence type="ECO:0000256" key="4">
    <source>
        <dbReference type="ARBA" id="ARBA00022763"/>
    </source>
</evidence>
<keyword evidence="2 8" id="KW-0489">Methyltransferase</keyword>
<accession>A0A1M4V0M3</accession>
<comment type="catalytic activity">
    <reaction evidence="1">
        <text>a 4-O-methyl-thymidine in DNA + L-cysteinyl-[protein] = a thymidine in DNA + S-methyl-L-cysteinyl-[protein]</text>
        <dbReference type="Rhea" id="RHEA:53428"/>
        <dbReference type="Rhea" id="RHEA-COMP:10131"/>
        <dbReference type="Rhea" id="RHEA-COMP:10132"/>
        <dbReference type="Rhea" id="RHEA-COMP:13555"/>
        <dbReference type="Rhea" id="RHEA-COMP:13556"/>
        <dbReference type="ChEBI" id="CHEBI:29950"/>
        <dbReference type="ChEBI" id="CHEBI:82612"/>
        <dbReference type="ChEBI" id="CHEBI:137386"/>
        <dbReference type="ChEBI" id="CHEBI:137387"/>
        <dbReference type="EC" id="2.1.1.63"/>
    </reaction>
</comment>
<evidence type="ECO:0000256" key="1">
    <source>
        <dbReference type="ARBA" id="ARBA00001286"/>
    </source>
</evidence>
<dbReference type="Proteomes" id="UP000184533">
    <property type="component" value="Unassembled WGS sequence"/>
</dbReference>
<dbReference type="GO" id="GO:0003908">
    <property type="term" value="F:methylated-DNA-[protein]-cysteine S-methyltransferase activity"/>
    <property type="evidence" value="ECO:0007669"/>
    <property type="project" value="UniProtKB-EC"/>
</dbReference>
<evidence type="ECO:0000313" key="8">
    <source>
        <dbReference type="EMBL" id="SHE62448.1"/>
    </source>
</evidence>
<dbReference type="EMBL" id="FQVC01000002">
    <property type="protein sequence ID" value="SHE62448.1"/>
    <property type="molecule type" value="Genomic_DNA"/>
</dbReference>
<keyword evidence="4" id="KW-0227">DNA damage</keyword>
<evidence type="ECO:0000259" key="7">
    <source>
        <dbReference type="Pfam" id="PF01035"/>
    </source>
</evidence>
<dbReference type="InterPro" id="IPR036217">
    <property type="entry name" value="MethylDNA_cys_MeTrfase_DNAb"/>
</dbReference>
<evidence type="ECO:0000256" key="3">
    <source>
        <dbReference type="ARBA" id="ARBA00022679"/>
    </source>
</evidence>
<dbReference type="PROSITE" id="PS00374">
    <property type="entry name" value="MGMT"/>
    <property type="match status" value="1"/>
</dbReference>
<evidence type="ECO:0000256" key="6">
    <source>
        <dbReference type="ARBA" id="ARBA00049348"/>
    </source>
</evidence>
<dbReference type="PANTHER" id="PTHR10815">
    <property type="entry name" value="METHYLATED-DNA--PROTEIN-CYSTEINE METHYLTRANSFERASE"/>
    <property type="match status" value="1"/>
</dbReference>
<dbReference type="RefSeq" id="WP_072866458.1">
    <property type="nucleotide sequence ID" value="NZ_FQVC01000002.1"/>
</dbReference>
<name>A0A1M4V0M3_9HYPH</name>
<reference evidence="8" key="1">
    <citation type="submission" date="2016-11" db="EMBL/GenBank/DDBJ databases">
        <authorList>
            <person name="Jaros S."/>
            <person name="Januszkiewicz K."/>
            <person name="Wedrychowicz H."/>
        </authorList>
    </citation>
    <scope>NUCLEOTIDE SEQUENCE [LARGE SCALE GENOMIC DNA]</scope>
    <source>
        <strain evidence="8">DSM 17137</strain>
    </source>
</reference>
<dbReference type="InterPro" id="IPR001497">
    <property type="entry name" value="MethylDNA_cys_MeTrfase_AS"/>
</dbReference>
<dbReference type="AlphaFoldDB" id="A0A1M4V0M3"/>
<dbReference type="SUPFAM" id="SSF53155">
    <property type="entry name" value="Methylated DNA-protein cysteine methyltransferase domain"/>
    <property type="match status" value="1"/>
</dbReference>
<proteinExistence type="predicted"/>
<sequence length="184" mass="18771">MRITLFDTELGAFGIGWTDAGIARLQLPGLDEAALLTRLARDGAVAGQPGAAVADVIAQVKAYAAGKVVDFSPVALDLGGVAAFHRRAYALLLQIGWGETTTYGALARQLGDVGLSRAVGQAMGANPIPLIIPCHRVLACNGKPGGFSAPGGAEAKLRMLALEGVAAGAHPGQLAFGFQDLERG</sequence>
<dbReference type="GO" id="GO:0006281">
    <property type="term" value="P:DNA repair"/>
    <property type="evidence" value="ECO:0007669"/>
    <property type="project" value="UniProtKB-KW"/>
</dbReference>
<dbReference type="SUPFAM" id="SSF46767">
    <property type="entry name" value="Methylated DNA-protein cysteine methyltransferase, C-terminal domain"/>
    <property type="match status" value="1"/>
</dbReference>